<keyword evidence="14" id="KW-1185">Reference proteome</keyword>
<evidence type="ECO:0000256" key="5">
    <source>
        <dbReference type="ARBA" id="ARBA00022832"/>
    </source>
</evidence>
<dbReference type="InterPro" id="IPR016039">
    <property type="entry name" value="Thiolase-like"/>
</dbReference>
<comment type="domain">
    <text evidence="10">The last Arg residue of the ACP-binding site is essential for the weak association between ACP/AcpP and FabH.</text>
</comment>
<dbReference type="Proteomes" id="UP001596391">
    <property type="component" value="Unassembled WGS sequence"/>
</dbReference>
<keyword evidence="7 10" id="KW-0275">Fatty acid biosynthesis</keyword>
<feature type="active site" evidence="10">
    <location>
        <position position="295"/>
    </location>
</feature>
<comment type="pathway">
    <text evidence="10">Lipid metabolism; fatty acid biosynthesis.</text>
</comment>
<feature type="region of interest" description="ACP-binding" evidence="10">
    <location>
        <begin position="266"/>
        <end position="270"/>
    </location>
</feature>
<keyword evidence="5 10" id="KW-0276">Fatty acid metabolism</keyword>
<dbReference type="Pfam" id="PF08545">
    <property type="entry name" value="ACP_syn_III"/>
    <property type="match status" value="1"/>
</dbReference>
<dbReference type="EMBL" id="JBHSWI010000001">
    <property type="protein sequence ID" value="MFC6647017.1"/>
    <property type="molecule type" value="Genomic_DNA"/>
</dbReference>
<accession>A0ABW1ZE86</accession>
<evidence type="ECO:0000256" key="3">
    <source>
        <dbReference type="ARBA" id="ARBA00022516"/>
    </source>
</evidence>
<gene>
    <name evidence="10" type="primary">fabH</name>
    <name evidence="13" type="ORF">ACFQBQ_15820</name>
</gene>
<comment type="subcellular location">
    <subcellularLocation>
        <location evidence="10">Cytoplasm</location>
    </subcellularLocation>
</comment>
<dbReference type="InterPro" id="IPR013747">
    <property type="entry name" value="ACP_syn_III_C"/>
</dbReference>
<keyword evidence="8 10" id="KW-0511">Multifunctional enzyme</keyword>
<dbReference type="EC" id="2.3.1.180" evidence="10"/>
<dbReference type="NCBIfam" id="TIGR00747">
    <property type="entry name" value="fabH"/>
    <property type="match status" value="1"/>
</dbReference>
<evidence type="ECO:0000313" key="13">
    <source>
        <dbReference type="EMBL" id="MFC6647017.1"/>
    </source>
</evidence>
<sequence>MSLQLKPRTTVRAKISSVGTYVPPRVLSNADLEKMVDTNDEWITERTGIKTRHLVDKGVATSDLAAEAAKVCLARRGIDATEVEAIIVATVTPDMAFPATACLVQDKLGAKGAWGFDLSAACSGFPYALQVGAKLVESGAHKKVLVIGADVMSSIIDYTDRTTCIIFGDGAGAVLLEPCDEAAGEVGLIDFWHEVDGSGAVSLNMPAGGSRKPASHETIDAKEHFVHQDGQAVYKFAVRKMAESAEGLLTRNGLTGAELGAFIPHQANKRIILSTAERLGMDLERVVINIDRFGNTTAATIPLAINTALEEGRLKKGDLVLLAAVGAGFTVGATLLRWEI</sequence>
<keyword evidence="4 10" id="KW-0808">Transferase</keyword>
<evidence type="ECO:0000256" key="2">
    <source>
        <dbReference type="ARBA" id="ARBA00022490"/>
    </source>
</evidence>
<evidence type="ECO:0000256" key="9">
    <source>
        <dbReference type="ARBA" id="ARBA00023315"/>
    </source>
</evidence>
<evidence type="ECO:0000256" key="6">
    <source>
        <dbReference type="ARBA" id="ARBA00023098"/>
    </source>
</evidence>
<dbReference type="InterPro" id="IPR013751">
    <property type="entry name" value="ACP_syn_III_N"/>
</dbReference>
<evidence type="ECO:0000313" key="14">
    <source>
        <dbReference type="Proteomes" id="UP001596391"/>
    </source>
</evidence>
<dbReference type="HAMAP" id="MF_01815">
    <property type="entry name" value="FabH"/>
    <property type="match status" value="1"/>
</dbReference>
<comment type="catalytic activity">
    <reaction evidence="10">
        <text>malonyl-[ACP] + acetyl-CoA + H(+) = 3-oxobutanoyl-[ACP] + CO2 + CoA</text>
        <dbReference type="Rhea" id="RHEA:12080"/>
        <dbReference type="Rhea" id="RHEA-COMP:9623"/>
        <dbReference type="Rhea" id="RHEA-COMP:9625"/>
        <dbReference type="ChEBI" id="CHEBI:15378"/>
        <dbReference type="ChEBI" id="CHEBI:16526"/>
        <dbReference type="ChEBI" id="CHEBI:57287"/>
        <dbReference type="ChEBI" id="CHEBI:57288"/>
        <dbReference type="ChEBI" id="CHEBI:78449"/>
        <dbReference type="ChEBI" id="CHEBI:78450"/>
        <dbReference type="EC" id="2.3.1.180"/>
    </reaction>
</comment>
<name>A0ABW1ZE86_9BACT</name>
<evidence type="ECO:0000256" key="4">
    <source>
        <dbReference type="ARBA" id="ARBA00022679"/>
    </source>
</evidence>
<dbReference type="NCBIfam" id="NF006829">
    <property type="entry name" value="PRK09352.1"/>
    <property type="match status" value="1"/>
</dbReference>
<evidence type="ECO:0000256" key="7">
    <source>
        <dbReference type="ARBA" id="ARBA00023160"/>
    </source>
</evidence>
<comment type="similarity">
    <text evidence="1 10">Belongs to the thiolase-like superfamily. FabH family.</text>
</comment>
<keyword evidence="2 10" id="KW-0963">Cytoplasm</keyword>
<organism evidence="13 14">
    <name type="scientific">Granulicella cerasi</name>
    <dbReference type="NCBI Taxonomy" id="741063"/>
    <lineage>
        <taxon>Bacteria</taxon>
        <taxon>Pseudomonadati</taxon>
        <taxon>Acidobacteriota</taxon>
        <taxon>Terriglobia</taxon>
        <taxon>Terriglobales</taxon>
        <taxon>Acidobacteriaceae</taxon>
        <taxon>Granulicella</taxon>
    </lineage>
</organism>
<dbReference type="CDD" id="cd00830">
    <property type="entry name" value="KAS_III"/>
    <property type="match status" value="1"/>
</dbReference>
<dbReference type="RefSeq" id="WP_263371048.1">
    <property type="nucleotide sequence ID" value="NZ_JAGSYD010000002.1"/>
</dbReference>
<feature type="domain" description="Beta-ketoacyl-[acyl-carrier-protein] synthase III C-terminal" evidence="11">
    <location>
        <begin position="249"/>
        <end position="338"/>
    </location>
</feature>
<dbReference type="Gene3D" id="3.40.47.10">
    <property type="match status" value="1"/>
</dbReference>
<keyword evidence="6 10" id="KW-0443">Lipid metabolism</keyword>
<comment type="subunit">
    <text evidence="10">Homodimer.</text>
</comment>
<evidence type="ECO:0000256" key="8">
    <source>
        <dbReference type="ARBA" id="ARBA00023268"/>
    </source>
</evidence>
<keyword evidence="9 10" id="KW-0012">Acyltransferase</keyword>
<dbReference type="PANTHER" id="PTHR34069:SF2">
    <property type="entry name" value="BETA-KETOACYL-[ACYL-CARRIER-PROTEIN] SYNTHASE III"/>
    <property type="match status" value="1"/>
</dbReference>
<evidence type="ECO:0000256" key="10">
    <source>
        <dbReference type="HAMAP-Rule" id="MF_01815"/>
    </source>
</evidence>
<feature type="active site" evidence="10">
    <location>
        <position position="265"/>
    </location>
</feature>
<comment type="function">
    <text evidence="10">Catalyzes the condensation reaction of fatty acid synthesis by the addition to an acyl acceptor of two carbons from malonyl-ACP. Catalyzes the first condensation reaction which initiates fatty acid synthesis and may therefore play a role in governing the total rate of fatty acid production. Possesses both acetoacetyl-ACP synthase and acetyl transacylase activities. Its substrate specificity determines the biosynthesis of branched-chain and/or straight-chain of fatty acids.</text>
</comment>
<dbReference type="Pfam" id="PF08541">
    <property type="entry name" value="ACP_syn_III_C"/>
    <property type="match status" value="1"/>
</dbReference>
<comment type="caution">
    <text evidence="13">The sequence shown here is derived from an EMBL/GenBank/DDBJ whole genome shotgun (WGS) entry which is preliminary data.</text>
</comment>
<dbReference type="GO" id="GO:0033818">
    <property type="term" value="F:beta-ketoacyl-acyl-carrier-protein synthase III activity"/>
    <property type="evidence" value="ECO:0007669"/>
    <property type="project" value="UniProtKB-EC"/>
</dbReference>
<proteinExistence type="inferred from homology"/>
<evidence type="ECO:0000259" key="12">
    <source>
        <dbReference type="Pfam" id="PF08545"/>
    </source>
</evidence>
<protein>
    <recommendedName>
        <fullName evidence="10">Beta-ketoacyl-[acyl-carrier-protein] synthase III</fullName>
        <shortName evidence="10">Beta-ketoacyl-ACP synthase III</shortName>
        <shortName evidence="10">KAS III</shortName>
        <ecNumber evidence="10">2.3.1.180</ecNumber>
    </recommendedName>
    <alternativeName>
        <fullName evidence="10">3-oxoacyl-[acyl-carrier-protein] synthase 3</fullName>
    </alternativeName>
    <alternativeName>
        <fullName evidence="10">3-oxoacyl-[acyl-carrier-protein] synthase III</fullName>
    </alternativeName>
</protein>
<evidence type="ECO:0000256" key="1">
    <source>
        <dbReference type="ARBA" id="ARBA00008642"/>
    </source>
</evidence>
<dbReference type="InterPro" id="IPR004655">
    <property type="entry name" value="FabH"/>
</dbReference>
<reference evidence="14" key="1">
    <citation type="journal article" date="2019" name="Int. J. Syst. Evol. Microbiol.">
        <title>The Global Catalogue of Microorganisms (GCM) 10K type strain sequencing project: providing services to taxonomists for standard genome sequencing and annotation.</title>
        <authorList>
            <consortium name="The Broad Institute Genomics Platform"/>
            <consortium name="The Broad Institute Genome Sequencing Center for Infectious Disease"/>
            <person name="Wu L."/>
            <person name="Ma J."/>
        </authorList>
    </citation>
    <scope>NUCLEOTIDE SEQUENCE [LARGE SCALE GENOMIC DNA]</scope>
    <source>
        <strain evidence="14">CGMCC 1.16026</strain>
    </source>
</reference>
<feature type="active site" evidence="10">
    <location>
        <position position="122"/>
    </location>
</feature>
<evidence type="ECO:0000259" key="11">
    <source>
        <dbReference type="Pfam" id="PF08541"/>
    </source>
</evidence>
<dbReference type="PANTHER" id="PTHR34069">
    <property type="entry name" value="3-OXOACYL-[ACYL-CARRIER-PROTEIN] SYNTHASE 3"/>
    <property type="match status" value="1"/>
</dbReference>
<keyword evidence="3 10" id="KW-0444">Lipid biosynthesis</keyword>
<dbReference type="SUPFAM" id="SSF53901">
    <property type="entry name" value="Thiolase-like"/>
    <property type="match status" value="1"/>
</dbReference>
<feature type="domain" description="Beta-ketoacyl-[acyl-carrier-protein] synthase III N-terminal" evidence="12">
    <location>
        <begin position="116"/>
        <end position="183"/>
    </location>
</feature>